<sequence>MSFGDLRLSLRTNMNRSPLFIGMSVVALVAVAVGFGRTYVVPMVGGTFEAPPILHIHGALAMAWVLLFALQPMLIRMRHVNWHRRVGQLGVPLAVAVAITMIPAGVVQVRRELSQGFGDVAISSILGVCTSGLMFVLLVVAGYVQRRQRDAHPRWMLLATLVVIWPAWFRFRHWMPWVPNPEFWLAFVLADVWILVAMLHDRLTRGAVHPVLLWGGLVVIAEQGAEVFLFDSLWWRAAAHAVWSVVGA</sequence>
<keyword evidence="1" id="KW-0472">Membrane</keyword>
<dbReference type="AlphaFoldDB" id="C1AE26"/>
<proteinExistence type="predicted"/>
<dbReference type="eggNOG" id="ENOG50311T1">
    <property type="taxonomic scope" value="Bacteria"/>
</dbReference>
<feature type="transmembrane region" description="Helical" evidence="1">
    <location>
        <begin position="91"/>
        <end position="109"/>
    </location>
</feature>
<feature type="transmembrane region" description="Helical" evidence="1">
    <location>
        <begin position="155"/>
        <end position="171"/>
    </location>
</feature>
<name>C1AE26_GEMAT</name>
<feature type="transmembrane region" description="Helical" evidence="1">
    <location>
        <begin position="20"/>
        <end position="40"/>
    </location>
</feature>
<gene>
    <name evidence="2" type="ordered locus">GAU_3711</name>
</gene>
<dbReference type="Proteomes" id="UP000002209">
    <property type="component" value="Chromosome"/>
</dbReference>
<dbReference type="HOGENOM" id="CLU_075807_0_0_0"/>
<dbReference type="STRING" id="379066.GAU_3711"/>
<evidence type="ECO:0000256" key="1">
    <source>
        <dbReference type="SAM" id="Phobius"/>
    </source>
</evidence>
<feature type="transmembrane region" description="Helical" evidence="1">
    <location>
        <begin position="52"/>
        <end position="70"/>
    </location>
</feature>
<keyword evidence="3" id="KW-1185">Reference proteome</keyword>
<accession>C1AE26</accession>
<evidence type="ECO:0000313" key="3">
    <source>
        <dbReference type="Proteomes" id="UP000002209"/>
    </source>
</evidence>
<feature type="transmembrane region" description="Helical" evidence="1">
    <location>
        <begin position="183"/>
        <end position="199"/>
    </location>
</feature>
<dbReference type="EMBL" id="AP009153">
    <property type="protein sequence ID" value="BAH40753.1"/>
    <property type="molecule type" value="Genomic_DNA"/>
</dbReference>
<keyword evidence="1" id="KW-0812">Transmembrane</keyword>
<organism evidence="2 3">
    <name type="scientific">Gemmatimonas aurantiaca (strain DSM 14586 / JCM 11422 / NBRC 100505 / T-27)</name>
    <dbReference type="NCBI Taxonomy" id="379066"/>
    <lineage>
        <taxon>Bacteria</taxon>
        <taxon>Pseudomonadati</taxon>
        <taxon>Gemmatimonadota</taxon>
        <taxon>Gemmatimonadia</taxon>
        <taxon>Gemmatimonadales</taxon>
        <taxon>Gemmatimonadaceae</taxon>
        <taxon>Gemmatimonas</taxon>
    </lineage>
</organism>
<reference evidence="3" key="1">
    <citation type="submission" date="2006-03" db="EMBL/GenBank/DDBJ databases">
        <title>Complete genome sequence of Gemmatimonas aurantiaca T-27 that represents a novel phylum Gemmatimonadetes.</title>
        <authorList>
            <person name="Takasaki K."/>
            <person name="Ichikawa N."/>
            <person name="Miura H."/>
            <person name="Matsushita S."/>
            <person name="Watanabe Y."/>
            <person name="Oguchi A."/>
            <person name="Ankai A."/>
            <person name="Yashiro I."/>
            <person name="Takahashi M."/>
            <person name="Terui Y."/>
            <person name="Fukui S."/>
            <person name="Yokoyama H."/>
            <person name="Tanikawa S."/>
            <person name="Hanada S."/>
            <person name="Kamagata Y."/>
            <person name="Fujita N."/>
        </authorList>
    </citation>
    <scope>NUCLEOTIDE SEQUENCE [LARGE SCALE GENOMIC DNA]</scope>
    <source>
        <strain evidence="3">T-27 / DSM 14586 / JCM 11422 / NBRC 100505</strain>
    </source>
</reference>
<protein>
    <submittedName>
        <fullName evidence="2">Hypothetical membrane protein</fullName>
    </submittedName>
</protein>
<keyword evidence="1" id="KW-1133">Transmembrane helix</keyword>
<feature type="transmembrane region" description="Helical" evidence="1">
    <location>
        <begin position="121"/>
        <end position="143"/>
    </location>
</feature>
<dbReference type="KEGG" id="gau:GAU_3711"/>
<evidence type="ECO:0000313" key="2">
    <source>
        <dbReference type="EMBL" id="BAH40753.1"/>
    </source>
</evidence>